<dbReference type="Proteomes" id="UP001185012">
    <property type="component" value="Unassembled WGS sequence"/>
</dbReference>
<evidence type="ECO:0000313" key="2">
    <source>
        <dbReference type="EMBL" id="MDR6225573.1"/>
    </source>
</evidence>
<evidence type="ECO:0000313" key="3">
    <source>
        <dbReference type="Proteomes" id="UP001185012"/>
    </source>
</evidence>
<reference evidence="2 3" key="1">
    <citation type="submission" date="2023-07" db="EMBL/GenBank/DDBJ databases">
        <title>Genomic Encyclopedia of Type Strains, Phase IV (KMG-IV): sequencing the most valuable type-strain genomes for metagenomic binning, comparative biology and taxonomic classification.</title>
        <authorList>
            <person name="Goeker M."/>
        </authorList>
    </citation>
    <scope>NUCLEOTIDE SEQUENCE [LARGE SCALE GENOMIC DNA]</scope>
    <source>
        <strain evidence="2 3">DSM 45903</strain>
    </source>
</reference>
<keyword evidence="3" id="KW-1185">Reference proteome</keyword>
<organism evidence="2 3">
    <name type="scientific">Desmospora profundinema</name>
    <dbReference type="NCBI Taxonomy" id="1571184"/>
    <lineage>
        <taxon>Bacteria</taxon>
        <taxon>Bacillati</taxon>
        <taxon>Bacillota</taxon>
        <taxon>Bacilli</taxon>
        <taxon>Bacillales</taxon>
        <taxon>Thermoactinomycetaceae</taxon>
        <taxon>Desmospora</taxon>
    </lineage>
</organism>
<gene>
    <name evidence="2" type="ORF">JOE21_001571</name>
</gene>
<proteinExistence type="predicted"/>
<feature type="signal peptide" evidence="1">
    <location>
        <begin position="1"/>
        <end position="23"/>
    </location>
</feature>
<dbReference type="EMBL" id="JAVDQG010000003">
    <property type="protein sequence ID" value="MDR6225573.1"/>
    <property type="molecule type" value="Genomic_DNA"/>
</dbReference>
<keyword evidence="1" id="KW-0732">Signal</keyword>
<feature type="chain" id="PRO_5045685070" evidence="1">
    <location>
        <begin position="24"/>
        <end position="142"/>
    </location>
</feature>
<comment type="caution">
    <text evidence="2">The sequence shown here is derived from an EMBL/GenBank/DDBJ whole genome shotgun (WGS) entry which is preliminary data.</text>
</comment>
<evidence type="ECO:0000256" key="1">
    <source>
        <dbReference type="SAM" id="SignalP"/>
    </source>
</evidence>
<sequence>MMRWIGAGLVGLWLTCIPLSPVAADYVTEEGPCAHKARCWSFSANVWHVEGESEALNQGRAFHLDGKEDRVTGVVHPGDQRAELVVEVWDEGYRLLRRRVVHAYKAKPFTVPLKELGSRPVHIFLYFQQGGQKACVTGQLYY</sequence>
<dbReference type="RefSeq" id="WP_309864428.1">
    <property type="nucleotide sequence ID" value="NZ_JAVDQG010000003.1"/>
</dbReference>
<protein>
    <submittedName>
        <fullName evidence="2">Uncharacterized protein</fullName>
    </submittedName>
</protein>
<name>A0ABU1IME0_9BACL</name>
<accession>A0ABU1IME0</accession>